<dbReference type="AlphaFoldDB" id="A0A433D0I2"/>
<evidence type="ECO:0000313" key="1">
    <source>
        <dbReference type="EMBL" id="RUP44345.1"/>
    </source>
</evidence>
<dbReference type="EMBL" id="RBNI01009081">
    <property type="protein sequence ID" value="RUP44345.1"/>
    <property type="molecule type" value="Genomic_DNA"/>
</dbReference>
<dbReference type="OrthoDB" id="289721at2759"/>
<accession>A0A433D0I2</accession>
<proteinExistence type="predicted"/>
<reference evidence="1 2" key="1">
    <citation type="journal article" date="2018" name="New Phytol.">
        <title>Phylogenomics of Endogonaceae and evolution of mycorrhizas within Mucoromycota.</title>
        <authorList>
            <person name="Chang Y."/>
            <person name="Desiro A."/>
            <person name="Na H."/>
            <person name="Sandor L."/>
            <person name="Lipzen A."/>
            <person name="Clum A."/>
            <person name="Barry K."/>
            <person name="Grigoriev I.V."/>
            <person name="Martin F.M."/>
            <person name="Stajich J.E."/>
            <person name="Smith M.E."/>
            <person name="Bonito G."/>
            <person name="Spatafora J.W."/>
        </authorList>
    </citation>
    <scope>NUCLEOTIDE SEQUENCE [LARGE SCALE GENOMIC DNA]</scope>
    <source>
        <strain evidence="1 2">GMNB39</strain>
    </source>
</reference>
<organism evidence="1 2">
    <name type="scientific">Jimgerdemannia flammicorona</name>
    <dbReference type="NCBI Taxonomy" id="994334"/>
    <lineage>
        <taxon>Eukaryota</taxon>
        <taxon>Fungi</taxon>
        <taxon>Fungi incertae sedis</taxon>
        <taxon>Mucoromycota</taxon>
        <taxon>Mucoromycotina</taxon>
        <taxon>Endogonomycetes</taxon>
        <taxon>Endogonales</taxon>
        <taxon>Endogonaceae</taxon>
        <taxon>Jimgerdemannia</taxon>
    </lineage>
</organism>
<name>A0A433D0I2_9FUNG</name>
<keyword evidence="2" id="KW-1185">Reference proteome</keyword>
<comment type="caution">
    <text evidence="1">The sequence shown here is derived from an EMBL/GenBank/DDBJ whole genome shotgun (WGS) entry which is preliminary data.</text>
</comment>
<gene>
    <name evidence="1" type="ORF">BC936DRAFT_149602</name>
</gene>
<protein>
    <recommendedName>
        <fullName evidence="3">Reverse transcriptase domain-containing protein</fullName>
    </recommendedName>
</protein>
<evidence type="ECO:0000313" key="2">
    <source>
        <dbReference type="Proteomes" id="UP000268093"/>
    </source>
</evidence>
<sequence>MTSIDISKAINKIGMKNNPVYITKVDVANCFDTINTYKLKEIIKKIPQWKEWDDYNITGYSTISSSLGQPTISHKSRAHEYFPQFPKFAECLSQTSKTLFSVIGYYYADMKQKKLSFVDDNENGISLGVD</sequence>
<evidence type="ECO:0008006" key="3">
    <source>
        <dbReference type="Google" id="ProtNLM"/>
    </source>
</evidence>
<dbReference type="Proteomes" id="UP000268093">
    <property type="component" value="Unassembled WGS sequence"/>
</dbReference>